<protein>
    <submittedName>
        <fullName evidence="3">Polysaccharide biosynthesis protein</fullName>
    </submittedName>
</protein>
<evidence type="ECO:0000313" key="3">
    <source>
        <dbReference type="EMBL" id="OZC34779.1"/>
    </source>
</evidence>
<dbReference type="PANTHER" id="PTHR35882:SF2">
    <property type="entry name" value="PELA"/>
    <property type="match status" value="1"/>
</dbReference>
<sequence length="923" mass="102629">MFWPLVSSFRFLRTFIAILCFSSLSAWAESPENVGFYYGDEAPISTLYGYDWLVLQPDMVAEARIDLLGKGGIKPLAYVAIDEIARSHQLYLNIREDWVLGENPAWDSVILDITNQDVQEFILDKLIFAAVSRGFQGVFLDTLDSHRLTERGRSRTAEFIKAQASIISALKARHPDTIVIANRGFHLPASTKQLVDALAFESYFAGYDANTDRYRPVAAKDRAWLDVQIDEWLEASPDTAIIAIDYTETGSEAVEISRELRKLGMLPVVTDHSVTRLPPTVPSRVINQILVLHDLPSSQTDQSHAHARLGVILEQLGFVPKYLSAHNPLPDESISDKYAGIAVWWQAGQQGSSLCRWLEEKIDGKVPVVLLGAVPNSSSCRRVVGADNFRLPRGSLRIQLQQRSVGRFEGTRFPKQVNVALPIANAVNAWVTVTDTKGMGYAPIYTSDAGGVAITPFLFEPGPDNTALWLFDPVAFMREALQPKFPVAIDTTTESGRRVLTSHIDGDGFVSRAEQSPAKIAAQVILEDILQEYQIPHTVSVIEAEVSSEGIFPEHSKTASDVARQIFSEPNIEVASHTFSHPYFWPVIEGGPAPAPEDTLYGYSLPVEGYEINLKREIPDSVKFVNRLAPVTKPTRVFLWSGDARPGPQALSMVRKLGLVNVNGGNTRPLPYHSHLADVWPDGRPVGDELQIYAPVMNENVYTNLWTGPFYGYRHAKESFALLEEPYRLKPAGIYYHFYSGTKLEALKALKEVYDAALAEPNTPVPLSAYAERVQSRYYSTLTVNEDGAYRWKGYQHPRSVLISPELYPDLNRSIGVSGYTDHGRQRFVHLVGADHLLFLSAEAVDGPFLKSANSSITDWERTETGDGKWKVRMSISGHVAPELEVGGVKRCAVISNHKVEVVGENKFRLSAQRLEGLELVCR</sequence>
<dbReference type="GO" id="GO:0005975">
    <property type="term" value="P:carbohydrate metabolic process"/>
    <property type="evidence" value="ECO:0007669"/>
    <property type="project" value="InterPro"/>
</dbReference>
<dbReference type="InterPro" id="IPR011330">
    <property type="entry name" value="Glyco_hydro/deAcase_b/a-brl"/>
</dbReference>
<dbReference type="SUPFAM" id="SSF51445">
    <property type="entry name" value="(Trans)glycosidases"/>
    <property type="match status" value="1"/>
</dbReference>
<accession>A0A7Z1ILB0</accession>
<dbReference type="Proteomes" id="UP000216984">
    <property type="component" value="Unassembled WGS sequence"/>
</dbReference>
<organism evidence="3 4">
    <name type="scientific">Marinobacter vinifirmus</name>
    <dbReference type="NCBI Taxonomy" id="355591"/>
    <lineage>
        <taxon>Bacteria</taxon>
        <taxon>Pseudomonadati</taxon>
        <taxon>Pseudomonadota</taxon>
        <taxon>Gammaproteobacteria</taxon>
        <taxon>Pseudomonadales</taxon>
        <taxon>Marinobacteraceae</taxon>
        <taxon>Marinobacter</taxon>
    </lineage>
</organism>
<dbReference type="Gene3D" id="3.20.20.370">
    <property type="entry name" value="Glycoside hydrolase/deacetylase"/>
    <property type="match status" value="1"/>
</dbReference>
<dbReference type="InterPro" id="IPR004352">
    <property type="entry name" value="GH114_TIM-barrel"/>
</dbReference>
<proteinExistence type="predicted"/>
<gene>
    <name evidence="3" type="ORF">B9Q17_10135</name>
</gene>
<dbReference type="SUPFAM" id="SSF88713">
    <property type="entry name" value="Glycoside hydrolase/deacetylase"/>
    <property type="match status" value="1"/>
</dbReference>
<dbReference type="InterPro" id="IPR017853">
    <property type="entry name" value="GH"/>
</dbReference>
<evidence type="ECO:0000259" key="2">
    <source>
        <dbReference type="Pfam" id="PF03537"/>
    </source>
</evidence>
<dbReference type="CDD" id="cd10922">
    <property type="entry name" value="CE4_PelA_like_C"/>
    <property type="match status" value="1"/>
</dbReference>
<feature type="chain" id="PRO_5030662622" evidence="1">
    <location>
        <begin position="29"/>
        <end position="923"/>
    </location>
</feature>
<evidence type="ECO:0000313" key="4">
    <source>
        <dbReference type="Proteomes" id="UP000216984"/>
    </source>
</evidence>
<dbReference type="Gene3D" id="3.20.20.70">
    <property type="entry name" value="Aldolase class I"/>
    <property type="match status" value="1"/>
</dbReference>
<dbReference type="Pfam" id="PF03537">
    <property type="entry name" value="Glyco_hydro_114"/>
    <property type="match status" value="1"/>
</dbReference>
<dbReference type="InterPro" id="IPR013785">
    <property type="entry name" value="Aldolase_TIM"/>
</dbReference>
<name>A0A7Z1ILB0_9GAMM</name>
<dbReference type="AlphaFoldDB" id="A0A7Z1ILB0"/>
<dbReference type="PANTHER" id="PTHR35882">
    <property type="entry name" value="PELA"/>
    <property type="match status" value="1"/>
</dbReference>
<keyword evidence="4" id="KW-1185">Reference proteome</keyword>
<reference evidence="3 4" key="1">
    <citation type="submission" date="2017-06" db="EMBL/GenBank/DDBJ databases">
        <title>Draft genome sequence of the halophilic bacterium Marinobacter vinifirmus FB1.</title>
        <authorList>
            <person name="Stepanov V.G."/>
            <person name="Roberts D.J."/>
            <person name="Fox G.E."/>
        </authorList>
    </citation>
    <scope>NUCLEOTIDE SEQUENCE [LARGE SCALE GENOMIC DNA]</scope>
    <source>
        <strain evidence="3 4">FB1</strain>
    </source>
</reference>
<feature type="domain" description="Glycoside-hydrolase family GH114 TIM-barrel" evidence="2">
    <location>
        <begin position="61"/>
        <end position="274"/>
    </location>
</feature>
<comment type="caution">
    <text evidence="3">The sequence shown here is derived from an EMBL/GenBank/DDBJ whole genome shotgun (WGS) entry which is preliminary data.</text>
</comment>
<evidence type="ECO:0000256" key="1">
    <source>
        <dbReference type="SAM" id="SignalP"/>
    </source>
</evidence>
<dbReference type="EMBL" id="NEFY01000025">
    <property type="protein sequence ID" value="OZC34779.1"/>
    <property type="molecule type" value="Genomic_DNA"/>
</dbReference>
<feature type="signal peptide" evidence="1">
    <location>
        <begin position="1"/>
        <end position="28"/>
    </location>
</feature>
<keyword evidence="1" id="KW-0732">Signal</keyword>